<name>A0A815TMR7_9BILA</name>
<reference evidence="1" key="1">
    <citation type="submission" date="2021-02" db="EMBL/GenBank/DDBJ databases">
        <authorList>
            <person name="Nowell W R."/>
        </authorList>
    </citation>
    <scope>NUCLEOTIDE SEQUENCE</scope>
</reference>
<evidence type="ECO:0008006" key="3">
    <source>
        <dbReference type="Google" id="ProtNLM"/>
    </source>
</evidence>
<evidence type="ECO:0000313" key="2">
    <source>
        <dbReference type="Proteomes" id="UP000663864"/>
    </source>
</evidence>
<accession>A0A815TMR7</accession>
<dbReference type="EMBL" id="CAJNOT010007196">
    <property type="protein sequence ID" value="CAF1502956.1"/>
    <property type="molecule type" value="Genomic_DNA"/>
</dbReference>
<comment type="caution">
    <text evidence="1">The sequence shown here is derived from an EMBL/GenBank/DDBJ whole genome shotgun (WGS) entry which is preliminary data.</text>
</comment>
<evidence type="ECO:0000313" key="1">
    <source>
        <dbReference type="EMBL" id="CAF1502956.1"/>
    </source>
</evidence>
<gene>
    <name evidence="1" type="ORF">ZHD862_LOCUS37535</name>
</gene>
<proteinExistence type="predicted"/>
<protein>
    <recommendedName>
        <fullName evidence="3">MULE transposase domain-containing protein</fullName>
    </recommendedName>
</protein>
<dbReference type="Proteomes" id="UP000663864">
    <property type="component" value="Unassembled WGS sequence"/>
</dbReference>
<sequence length="143" mass="16556">MHEPFIAKFNVNSCDGLFIFIRTRKLIATAPLSNSLQVDGTFKLNWNDLPVTVFGSSDGNRRFHPYIIALIGTDEAASSYITLFQTINKYVFNAAGDGTKDITAAKNFEFLNCRRLMRWSHPIRKIREHRKMVPVEKRWKMIF</sequence>
<organism evidence="1 2">
    <name type="scientific">Rotaria sordida</name>
    <dbReference type="NCBI Taxonomy" id="392033"/>
    <lineage>
        <taxon>Eukaryota</taxon>
        <taxon>Metazoa</taxon>
        <taxon>Spiralia</taxon>
        <taxon>Gnathifera</taxon>
        <taxon>Rotifera</taxon>
        <taxon>Eurotatoria</taxon>
        <taxon>Bdelloidea</taxon>
        <taxon>Philodinida</taxon>
        <taxon>Philodinidae</taxon>
        <taxon>Rotaria</taxon>
    </lineage>
</organism>
<dbReference type="AlphaFoldDB" id="A0A815TMR7"/>